<evidence type="ECO:0000256" key="4">
    <source>
        <dbReference type="ARBA" id="ARBA00022640"/>
    </source>
</evidence>
<geneLocation type="chloroplast" evidence="5"/>
<dbReference type="GeneID" id="33366813"/>
<dbReference type="RefSeq" id="YP_009402793.1">
    <property type="nucleotide sequence ID" value="NC_035350.1"/>
</dbReference>
<proteinExistence type="inferred from homology"/>
<dbReference type="Pfam" id="PF04481">
    <property type="entry name" value="DUF561"/>
    <property type="match status" value="1"/>
</dbReference>
<evidence type="ECO:0000256" key="2">
    <source>
        <dbReference type="ARBA" id="ARBA00009664"/>
    </source>
</evidence>
<accession>A0A1Z1XBA1</accession>
<keyword evidence="4 5" id="KW-0934">Plastid</keyword>
<evidence type="ECO:0000313" key="5">
    <source>
        <dbReference type="EMBL" id="ARX96142.1"/>
    </source>
</evidence>
<dbReference type="PANTHER" id="PTHR36895">
    <property type="match status" value="1"/>
</dbReference>
<comment type="subcellular location">
    <subcellularLocation>
        <location evidence="1">Plastid</location>
    </subcellularLocation>
</comment>
<dbReference type="SUPFAM" id="SSF51395">
    <property type="entry name" value="FMN-linked oxidoreductases"/>
    <property type="match status" value="1"/>
</dbReference>
<evidence type="ECO:0000256" key="3">
    <source>
        <dbReference type="ARBA" id="ARBA00021523"/>
    </source>
</evidence>
<evidence type="ECO:0000256" key="1">
    <source>
        <dbReference type="ARBA" id="ARBA00004474"/>
    </source>
</evidence>
<dbReference type="PANTHER" id="PTHR36895:SF1">
    <property type="entry name" value="YCF23 PROTEIN"/>
    <property type="match status" value="1"/>
</dbReference>
<comment type="similarity">
    <text evidence="2">Belongs to the ycf23 family.</text>
</comment>
<dbReference type="InterPro" id="IPR007570">
    <property type="entry name" value="Uncharacterised_Ycf23"/>
</dbReference>
<sequence length="222" mass="25118">MKEVQNIIKASEIAQATYIDIAADTNIIFLASQFTHLPLCISSIIPDQIYKCVDIGIEIVEIGNFDAYYNKGMIFNVKDIKNLSRTIRRRLPNIHLCVTLPYIISIKEQIELAKYLEFIGVNSIQIEGNINHRYDRLNQRLPLNRYNSTLINTYSLSRIVNIPIIAASGLNLSSAYIAQSYGASCIGIKTAIIQETTLNKKIDMIKKIKSTLKDTTTRSYIL</sequence>
<protein>
    <recommendedName>
        <fullName evidence="3">Uncharacterized protein ycf23</fullName>
    </recommendedName>
</protein>
<organism evidence="5">
    <name type="scientific">Compsopogon caeruleus</name>
    <dbReference type="NCBI Taxonomy" id="31354"/>
    <lineage>
        <taxon>Eukaryota</taxon>
        <taxon>Rhodophyta</taxon>
        <taxon>Compsopogonophyceae</taxon>
        <taxon>Compsopogonales</taxon>
        <taxon>Compsopogonaceae</taxon>
        <taxon>Compsopogon</taxon>
    </lineage>
</organism>
<dbReference type="AlphaFoldDB" id="A0A1Z1XBA1"/>
<reference evidence="5" key="1">
    <citation type="submission" date="2016-11" db="EMBL/GenBank/DDBJ databases">
        <title>Chloroplast genome of compsopogon caeruleus.</title>
        <authorList>
            <person name="Nan F."/>
        </authorList>
    </citation>
    <scope>NUCLEOTIDE SEQUENCE</scope>
</reference>
<gene>
    <name evidence="5" type="primary">ycf23</name>
</gene>
<dbReference type="GO" id="GO:0009536">
    <property type="term" value="C:plastid"/>
    <property type="evidence" value="ECO:0007669"/>
    <property type="project" value="UniProtKB-SubCell"/>
</dbReference>
<name>A0A1Z1XBA1_9RHOD</name>
<dbReference type="EMBL" id="KY083067">
    <property type="protein sequence ID" value="ARX96142.1"/>
    <property type="molecule type" value="Genomic_DNA"/>
</dbReference>
<keyword evidence="5" id="KW-0150">Chloroplast</keyword>